<gene>
    <name evidence="2" type="ordered locus">Rcas_4097</name>
</gene>
<dbReference type="OrthoDB" id="162928at2"/>
<dbReference type="eggNOG" id="ENOG5030T6U">
    <property type="taxonomic scope" value="Bacteria"/>
</dbReference>
<organism evidence="2 3">
    <name type="scientific">Roseiflexus castenholzii (strain DSM 13941 / HLO8)</name>
    <dbReference type="NCBI Taxonomy" id="383372"/>
    <lineage>
        <taxon>Bacteria</taxon>
        <taxon>Bacillati</taxon>
        <taxon>Chloroflexota</taxon>
        <taxon>Chloroflexia</taxon>
        <taxon>Chloroflexales</taxon>
        <taxon>Roseiflexineae</taxon>
        <taxon>Roseiflexaceae</taxon>
        <taxon>Roseiflexus</taxon>
    </lineage>
</organism>
<keyword evidence="3" id="KW-1185">Reference proteome</keyword>
<reference evidence="2 3" key="1">
    <citation type="submission" date="2007-08" db="EMBL/GenBank/DDBJ databases">
        <title>Complete sequence of Roseiflexus castenholzii DSM 13941.</title>
        <authorList>
            <consortium name="US DOE Joint Genome Institute"/>
            <person name="Copeland A."/>
            <person name="Lucas S."/>
            <person name="Lapidus A."/>
            <person name="Barry K."/>
            <person name="Glavina del Rio T."/>
            <person name="Dalin E."/>
            <person name="Tice H."/>
            <person name="Pitluck S."/>
            <person name="Thompson L.S."/>
            <person name="Brettin T."/>
            <person name="Bruce D."/>
            <person name="Detter J.C."/>
            <person name="Han C."/>
            <person name="Tapia R."/>
            <person name="Schmutz J."/>
            <person name="Larimer F."/>
            <person name="Land M."/>
            <person name="Hauser L."/>
            <person name="Kyrpides N."/>
            <person name="Mikhailova N."/>
            <person name="Bryant D.A."/>
            <person name="Hanada S."/>
            <person name="Tsukatani Y."/>
            <person name="Richardson P."/>
        </authorList>
    </citation>
    <scope>NUCLEOTIDE SEQUENCE [LARGE SCALE GENOMIC DNA]</scope>
    <source>
        <strain evidence="3">DSM 13941 / HLO8</strain>
    </source>
</reference>
<dbReference type="AlphaFoldDB" id="A7NRD3"/>
<dbReference type="Proteomes" id="UP000000263">
    <property type="component" value="Chromosome"/>
</dbReference>
<name>A7NRD3_ROSCS</name>
<dbReference type="HOGENOM" id="CLU_2071354_0_0_0"/>
<evidence type="ECO:0000313" key="3">
    <source>
        <dbReference type="Proteomes" id="UP000000263"/>
    </source>
</evidence>
<dbReference type="STRING" id="383372.Rcas_4097"/>
<accession>A7NRD3</accession>
<sequence>MDGFLLFVLFAAVLLFAAYLLWRYWAALTATTPEEERFEERIAALNERQAHRYSDEELAAPVTEEDAWRAMVERGRRATRRERATSDLMRRRARKRLPEQTPRLLPGRRVTTLPPDEE</sequence>
<feature type="compositionally biased region" description="Basic and acidic residues" evidence="1">
    <location>
        <begin position="74"/>
        <end position="90"/>
    </location>
</feature>
<evidence type="ECO:0000313" key="2">
    <source>
        <dbReference type="EMBL" id="ABU60129.1"/>
    </source>
</evidence>
<dbReference type="EMBL" id="CP000804">
    <property type="protein sequence ID" value="ABU60129.1"/>
    <property type="molecule type" value="Genomic_DNA"/>
</dbReference>
<proteinExistence type="predicted"/>
<feature type="region of interest" description="Disordered" evidence="1">
    <location>
        <begin position="74"/>
        <end position="118"/>
    </location>
</feature>
<evidence type="ECO:0000256" key="1">
    <source>
        <dbReference type="SAM" id="MobiDB-lite"/>
    </source>
</evidence>
<dbReference type="KEGG" id="rca:Rcas_4097"/>
<protein>
    <submittedName>
        <fullName evidence="2">Uncharacterized protein</fullName>
    </submittedName>
</protein>
<dbReference type="RefSeq" id="WP_012122550.1">
    <property type="nucleotide sequence ID" value="NC_009767.1"/>
</dbReference>